<feature type="region of interest" description="Disordered" evidence="7">
    <location>
        <begin position="1018"/>
        <end position="1049"/>
    </location>
</feature>
<dbReference type="GO" id="GO:0004190">
    <property type="term" value="F:aspartic-type endopeptidase activity"/>
    <property type="evidence" value="ECO:0007669"/>
    <property type="project" value="UniProtKB-KW"/>
</dbReference>
<dbReference type="CDD" id="cd01647">
    <property type="entry name" value="RT_LTR"/>
    <property type="match status" value="1"/>
</dbReference>
<dbReference type="Gene3D" id="2.40.70.10">
    <property type="entry name" value="Acid Proteases"/>
    <property type="match status" value="1"/>
</dbReference>
<dbReference type="InterPro" id="IPR054722">
    <property type="entry name" value="PolX-like_BBD"/>
</dbReference>
<dbReference type="SUPFAM" id="SSF56672">
    <property type="entry name" value="DNA/RNA polymerases"/>
    <property type="match status" value="1"/>
</dbReference>
<dbReference type="GO" id="GO:0015074">
    <property type="term" value="P:DNA integration"/>
    <property type="evidence" value="ECO:0007669"/>
    <property type="project" value="InterPro"/>
</dbReference>
<dbReference type="InterPro" id="IPR036397">
    <property type="entry name" value="RNaseH_sf"/>
</dbReference>
<accession>A0AAV5K1E1</accession>
<evidence type="ECO:0000256" key="3">
    <source>
        <dbReference type="ARBA" id="ARBA00022722"/>
    </source>
</evidence>
<dbReference type="EMBL" id="BPVZ01000054">
    <property type="protein sequence ID" value="GKV19872.1"/>
    <property type="molecule type" value="Genomic_DNA"/>
</dbReference>
<keyword evidence="4" id="KW-0064">Aspartyl protease</keyword>
<dbReference type="PANTHER" id="PTHR37984">
    <property type="entry name" value="PROTEIN CBG26694"/>
    <property type="match status" value="1"/>
</dbReference>
<keyword evidence="6" id="KW-0511">Multifunctional enzyme</keyword>
<dbReference type="PANTHER" id="PTHR37984:SF5">
    <property type="entry name" value="PROTEIN NYNRIN-LIKE"/>
    <property type="match status" value="1"/>
</dbReference>
<evidence type="ECO:0000313" key="11">
    <source>
        <dbReference type="Proteomes" id="UP001054252"/>
    </source>
</evidence>
<gene>
    <name evidence="10" type="ORF">SLEP1_g30072</name>
</gene>
<dbReference type="InterPro" id="IPR001584">
    <property type="entry name" value="Integrase_cat-core"/>
</dbReference>
<dbReference type="Pfam" id="PF00665">
    <property type="entry name" value="rve"/>
    <property type="match status" value="1"/>
</dbReference>
<feature type="domain" description="Integrase catalytic" evidence="9">
    <location>
        <begin position="1309"/>
        <end position="1428"/>
    </location>
</feature>
<protein>
    <submittedName>
        <fullName evidence="10">Uncharacterized protein</fullName>
    </submittedName>
</protein>
<dbReference type="Pfam" id="PF17919">
    <property type="entry name" value="RT_RNaseH_2"/>
    <property type="match status" value="1"/>
</dbReference>
<proteinExistence type="predicted"/>
<dbReference type="Pfam" id="PF22936">
    <property type="entry name" value="Pol_BBD"/>
    <property type="match status" value="1"/>
</dbReference>
<keyword evidence="2" id="KW-0548">Nucleotidyltransferase</keyword>
<dbReference type="Pfam" id="PF00078">
    <property type="entry name" value="RVT_1"/>
    <property type="match status" value="1"/>
</dbReference>
<evidence type="ECO:0000256" key="2">
    <source>
        <dbReference type="ARBA" id="ARBA00022695"/>
    </source>
</evidence>
<dbReference type="PROSITE" id="PS50994">
    <property type="entry name" value="INTEGRASE"/>
    <property type="match status" value="1"/>
</dbReference>
<feature type="compositionally biased region" description="Basic and acidic residues" evidence="7">
    <location>
        <begin position="1018"/>
        <end position="1043"/>
    </location>
</feature>
<sequence length="1428" mass="164178">MMLQVMGRMGVSHGDSGTLMMSAMGVNNGILRGSCDNPMGEALHWLQAYMKGRIEWPAWEEFCMAICVRFGVASNMKLVAKWRNVVQMGTLLEYQRDFVKIKAKVACSEEFAVEMFIGEEVDIAEVQDNQGERLEVQQLHLWQQDMPQLSLHALTGELAYQMLKVIRIVGKRSLMILIDFGTTHNFLDSKLAQELGCKLEDVKQFQVSMANDSQLSGSRRVADFTWKMKGLEFQLEMLLLPLGEYDVILGIQWLKPLGKVLWDFQSKTLGFTYKEKPMVLHAPPKPQIKWEACGVQLSRAETKDDPHLRQLLEIYFDVFEEPKELPPHKVQDHSIPLKGGIDPINVRPYRYPNRQKQVMEQLVQEMLQRGVIRRSTSPFSSPMVLVKKKDGTWRMCVDYKELNKTTINDKFPMLVIEELQDELHGVAFFSRIDLRAGYHQIWMKEEDVCKMAFRTHHGHFEFWVMTFELSNAPSTYQAVMNEMLEPYLRKFVLAFFDDILMYSRSWEKHLQHLNLILSVLRQHQFFAKHSKCSFGVQQIECLGHIIFAQGVATDPQKKIHSTLWHHCKPLMVLLQKDNFKWSTMAQAAFLRLKEAMVKAHVLALPNFKEEFVIETDALGFGIGAVLMQKGHPITLLSKALAPAHQGLSTYEKELMAVVMAIDKWRQYLIVRQVETILDCKENTVADALSRVPSTHITSMAISTIDTSLFFEIQQSWQVDEPLPIPDKVWEDISMDFIEGLPLSQGRTIIMVVVDQLSKITLRMSSAYHPQTNGQTEVVNHCLETYLRCMCGLRPKEWVQWLPLAEWCFTAKTLVFAGQNYTIWAVKMKAYLRAFELWEVVETDRQLAPLPPNATLAQIKRHLEEVAKRCKALTCLHLAVTDEIFNRIMTCETAKEAWDKLKVEFQGDNKARQMEVLNLKREFALIRMKDTETVKEFFDRLTKVVNKIRLQGEELFDKAVVEKVLVSLSEKFEHNISSLEDSKYLSQFSLNDLVNALQAVEQRKTLRLENNVEGAYLATDREKATAKDDENKQFGDKRNREKKGYQSGRYKNKKQSFAPCSHCKKKNHSENYCWFRPGIQCRSYKLFGHIEKVSNLKGGKTQQAQVAEITEQMEEKLFMASSVEACCLARLSPSTWLIDSCCTNHMTNDLAIFKSLDKNYSSRVRLGNGDVKEVKGKRVVGVQTPAGTKLIYDVLYVLDISQNLISVGQLLENKFALHFHDNMCDVVDESSVILFSVKMSDRNFPVEWKNTKILAGSSIVNNSSLWHKRFGHYNYTSLKEMHSKNMVIDMPVVNEDSGVCVVCQLGKQARLPFPNKASRAIEKMQLIHSDICGSMKVFSLNESKYFLIFIDDFSRMCWVYFIKQKSEVFGVFVRFKALVENESGNTIKAFRTDNGAKYTSNQLVEFLQKSGIHHQLTVTYTPQQNATLN</sequence>
<dbReference type="InterPro" id="IPR000477">
    <property type="entry name" value="RT_dom"/>
</dbReference>
<dbReference type="GO" id="GO:0004519">
    <property type="term" value="F:endonuclease activity"/>
    <property type="evidence" value="ECO:0007669"/>
    <property type="project" value="UniProtKB-KW"/>
</dbReference>
<keyword evidence="4" id="KW-0645">Protease</keyword>
<keyword evidence="3" id="KW-0540">Nuclease</keyword>
<evidence type="ECO:0000259" key="9">
    <source>
        <dbReference type="PROSITE" id="PS50994"/>
    </source>
</evidence>
<dbReference type="Proteomes" id="UP001054252">
    <property type="component" value="Unassembled WGS sequence"/>
</dbReference>
<dbReference type="GO" id="GO:0003676">
    <property type="term" value="F:nucleic acid binding"/>
    <property type="evidence" value="ECO:0007669"/>
    <property type="project" value="InterPro"/>
</dbReference>
<dbReference type="CDD" id="cd00303">
    <property type="entry name" value="retropepsin_like"/>
    <property type="match status" value="1"/>
</dbReference>
<organism evidence="10 11">
    <name type="scientific">Rubroshorea leprosula</name>
    <dbReference type="NCBI Taxonomy" id="152421"/>
    <lineage>
        <taxon>Eukaryota</taxon>
        <taxon>Viridiplantae</taxon>
        <taxon>Streptophyta</taxon>
        <taxon>Embryophyta</taxon>
        <taxon>Tracheophyta</taxon>
        <taxon>Spermatophyta</taxon>
        <taxon>Magnoliopsida</taxon>
        <taxon>eudicotyledons</taxon>
        <taxon>Gunneridae</taxon>
        <taxon>Pentapetalae</taxon>
        <taxon>rosids</taxon>
        <taxon>malvids</taxon>
        <taxon>Malvales</taxon>
        <taxon>Dipterocarpaceae</taxon>
        <taxon>Rubroshorea</taxon>
    </lineage>
</organism>
<evidence type="ECO:0000256" key="4">
    <source>
        <dbReference type="ARBA" id="ARBA00022750"/>
    </source>
</evidence>
<evidence type="ECO:0000256" key="6">
    <source>
        <dbReference type="ARBA" id="ARBA00023268"/>
    </source>
</evidence>
<dbReference type="SUPFAM" id="SSF53098">
    <property type="entry name" value="Ribonuclease H-like"/>
    <property type="match status" value="2"/>
</dbReference>
<dbReference type="PROSITE" id="PS50878">
    <property type="entry name" value="RT_POL"/>
    <property type="match status" value="1"/>
</dbReference>
<evidence type="ECO:0000259" key="8">
    <source>
        <dbReference type="PROSITE" id="PS50878"/>
    </source>
</evidence>
<keyword evidence="11" id="KW-1185">Reference proteome</keyword>
<keyword evidence="5" id="KW-0378">Hydrolase</keyword>
<dbReference type="InterPro" id="IPR021109">
    <property type="entry name" value="Peptidase_aspartic_dom_sf"/>
</dbReference>
<reference evidence="10 11" key="1">
    <citation type="journal article" date="2021" name="Commun. Biol.">
        <title>The genome of Shorea leprosula (Dipterocarpaceae) highlights the ecological relevance of drought in aseasonal tropical rainforests.</title>
        <authorList>
            <person name="Ng K.K.S."/>
            <person name="Kobayashi M.J."/>
            <person name="Fawcett J.A."/>
            <person name="Hatakeyama M."/>
            <person name="Paape T."/>
            <person name="Ng C.H."/>
            <person name="Ang C.C."/>
            <person name="Tnah L.H."/>
            <person name="Lee C.T."/>
            <person name="Nishiyama T."/>
            <person name="Sese J."/>
            <person name="O'Brien M.J."/>
            <person name="Copetti D."/>
            <person name="Mohd Noor M.I."/>
            <person name="Ong R.C."/>
            <person name="Putra M."/>
            <person name="Sireger I.Z."/>
            <person name="Indrioko S."/>
            <person name="Kosugi Y."/>
            <person name="Izuno A."/>
            <person name="Isagi Y."/>
            <person name="Lee S.L."/>
            <person name="Shimizu K.K."/>
        </authorList>
    </citation>
    <scope>NUCLEOTIDE SEQUENCE [LARGE SCALE GENOMIC DNA]</scope>
    <source>
        <strain evidence="10">214</strain>
    </source>
</reference>
<dbReference type="Pfam" id="PF13976">
    <property type="entry name" value="gag_pre-integrs"/>
    <property type="match status" value="1"/>
</dbReference>
<dbReference type="Gene3D" id="3.30.420.10">
    <property type="entry name" value="Ribonuclease H-like superfamily/Ribonuclease H"/>
    <property type="match status" value="2"/>
</dbReference>
<evidence type="ECO:0000256" key="1">
    <source>
        <dbReference type="ARBA" id="ARBA00022679"/>
    </source>
</evidence>
<name>A0AAV5K1E1_9ROSI</name>
<dbReference type="InterPro" id="IPR025724">
    <property type="entry name" value="GAG-pre-integrase_dom"/>
</dbReference>
<dbReference type="InterPro" id="IPR043502">
    <property type="entry name" value="DNA/RNA_pol_sf"/>
</dbReference>
<evidence type="ECO:0000313" key="10">
    <source>
        <dbReference type="EMBL" id="GKV19872.1"/>
    </source>
</evidence>
<dbReference type="Gene3D" id="3.30.70.270">
    <property type="match status" value="2"/>
</dbReference>
<feature type="domain" description="Reverse transcriptase" evidence="8">
    <location>
        <begin position="367"/>
        <end position="546"/>
    </location>
</feature>
<evidence type="ECO:0000256" key="5">
    <source>
        <dbReference type="ARBA" id="ARBA00022759"/>
    </source>
</evidence>
<keyword evidence="5" id="KW-0255">Endonuclease</keyword>
<dbReference type="InterPro" id="IPR050951">
    <property type="entry name" value="Retrovirus_Pol_polyprotein"/>
</dbReference>
<dbReference type="Gene3D" id="3.10.10.10">
    <property type="entry name" value="HIV Type 1 Reverse Transcriptase, subunit A, domain 1"/>
    <property type="match status" value="1"/>
</dbReference>
<evidence type="ECO:0000256" key="7">
    <source>
        <dbReference type="SAM" id="MobiDB-lite"/>
    </source>
</evidence>
<dbReference type="Pfam" id="PF08284">
    <property type="entry name" value="RVP_2"/>
    <property type="match status" value="1"/>
</dbReference>
<dbReference type="Pfam" id="PF14223">
    <property type="entry name" value="Retrotran_gag_2"/>
    <property type="match status" value="1"/>
</dbReference>
<dbReference type="InterPro" id="IPR012337">
    <property type="entry name" value="RNaseH-like_sf"/>
</dbReference>
<comment type="caution">
    <text evidence="10">The sequence shown here is derived from an EMBL/GenBank/DDBJ whole genome shotgun (WGS) entry which is preliminary data.</text>
</comment>
<keyword evidence="1" id="KW-0808">Transferase</keyword>
<dbReference type="GO" id="GO:0016779">
    <property type="term" value="F:nucleotidyltransferase activity"/>
    <property type="evidence" value="ECO:0007669"/>
    <property type="project" value="UniProtKB-KW"/>
</dbReference>
<dbReference type="InterPro" id="IPR041577">
    <property type="entry name" value="RT_RNaseH_2"/>
</dbReference>
<dbReference type="InterPro" id="IPR043128">
    <property type="entry name" value="Rev_trsase/Diguanyl_cyclase"/>
</dbReference>